<dbReference type="InterPro" id="IPR053161">
    <property type="entry name" value="Ulvan_degrading_GH"/>
</dbReference>
<keyword evidence="2" id="KW-1185">Reference proteome</keyword>
<dbReference type="InterPro" id="IPR029062">
    <property type="entry name" value="Class_I_gatase-like"/>
</dbReference>
<sequence>MKTAVQDAMFETFGEAPAAYGPVALWWWNGEALDRERLAWQLDRLAEAEMMHVCVCYAKTGDDGLIEASPTAFTPEWLEIWDWTAAQCAERGMTLGFCDYVWIDQAQERLAEANPEFRGWKLTATVATAHPADPVSFEAMTDTQRIIAAYAWPGVSGPYRLADAVMLSPEQGTWRPEADEWTVLTVRAERIRFDPMNRQATEAIIGTLYAVFDRPESGARLGGTLDYFFQDELSFGGEMPYWNDKFEEAFREQTGYGLIGALPALWLDVGEETARVRLDYYDVAIGLMEACYYKPIYEWHAARGTLYGHDQWGRQSIIGTTKMYGDYFRTMRWYSAPGYDDFGGAGRQRNFKDGKLASSVAHLNGRSRVWVEAFHSAGWGMTPAEMTSWLNENFAFGATLYNAHGLYYSTYGGWFEWAPPDPHFRQPYWAHMTRFNRYVARMCYMLSQGEHRCEIAVMMPISSVQAGIGQEKAESDCYGLAEKLFYGGLNLDFADETSLASASVADGRLLVAGASYRILVLPSIGAMRQETLEKLAAFRESGGIVIAYGRLPEATDRGGSADPALTSALARIFGGDAASGGEGAATSSAECHGYFVQSGYDRVREIAERHATAAFRADRPGLLSVERRVGARRIFYLYNATDETLDAGCTFPAAGAGSVWDAWTGEVSALSDAVGTADGTKARLRFAPREAQLVVFDIASDGDSDERSTSIASVDAITPERCSAAGHESQLSTVKLPLGGEWEVRLVPLLDNRYGDFRLPASGELIGGEAASFVWRPEHEAEQGWMLPDYDDADWVKHGASYGPAFRSVGDFAPGDESSANEARSLLNVAGDAAPGNAEPIAEWASARGYTLSAHAFSREWGIERDPMQMYLGAGPFGLKKRAFDTFLDFGYVGTGRVLDPHGPGIDQPASDIVPRSGRIAWTDVLADEDAVRILYLEAMVYEDFFPARPRLLPVRAWLNGVLVAEASGEYEVRLRPGRNRLVLELQYPANERLRAYAVIAEHDAGAEVEAAAAAAAAEAEAEARAGAKPLRWSGSKNWHRSDSLGRDAGNSAGLYRFAVPPGIRSLRFAAFAREAEAWIGGESCAAAAVGETAEGATLFEASLAVSSPRVTVAALRIPHPPGYAGGMALPEPVKFVCEPGFAELADWREWGLAAYSGAIRYSRRIELPPGRLVSSMLSLGDVSACAQVFVNGAFAGAAIAPPWTVDLTEALQQGGVVQLEIEVANTAANHWLAHTPTMYAYPGQDASGLTGPVSISCVYAIDPREGYEEQE</sequence>
<dbReference type="PANTHER" id="PTHR36848:SF2">
    <property type="entry name" value="SECRETED PROTEIN"/>
    <property type="match status" value="1"/>
</dbReference>
<dbReference type="Gene3D" id="3.40.50.880">
    <property type="match status" value="1"/>
</dbReference>
<evidence type="ECO:0008006" key="3">
    <source>
        <dbReference type="Google" id="ProtNLM"/>
    </source>
</evidence>
<dbReference type="EMBL" id="CP048286">
    <property type="protein sequence ID" value="QHW31346.1"/>
    <property type="molecule type" value="Genomic_DNA"/>
</dbReference>
<dbReference type="SUPFAM" id="SSF49785">
    <property type="entry name" value="Galactose-binding domain-like"/>
    <property type="match status" value="1"/>
</dbReference>
<dbReference type="Pfam" id="PF17132">
    <property type="entry name" value="Glyco_hydro_106"/>
    <property type="match status" value="1"/>
</dbReference>
<dbReference type="AlphaFoldDB" id="A0A6C0NZI2"/>
<organism evidence="1 2">
    <name type="scientific">Paenibacillus rhizovicinus</name>
    <dbReference type="NCBI Taxonomy" id="2704463"/>
    <lineage>
        <taxon>Bacteria</taxon>
        <taxon>Bacillati</taxon>
        <taxon>Bacillota</taxon>
        <taxon>Bacilli</taxon>
        <taxon>Bacillales</taxon>
        <taxon>Paenibacillaceae</taxon>
        <taxon>Paenibacillus</taxon>
    </lineage>
</organism>
<evidence type="ECO:0000313" key="2">
    <source>
        <dbReference type="Proteomes" id="UP000479114"/>
    </source>
</evidence>
<dbReference type="KEGG" id="prz:GZH47_11150"/>
<accession>A0A6C0NZI2</accession>
<dbReference type="CDD" id="cd03143">
    <property type="entry name" value="A4_beta-galactosidase_middle_domain"/>
    <property type="match status" value="1"/>
</dbReference>
<name>A0A6C0NZI2_9BACL</name>
<evidence type="ECO:0000313" key="1">
    <source>
        <dbReference type="EMBL" id="QHW31346.1"/>
    </source>
</evidence>
<dbReference type="RefSeq" id="WP_162640154.1">
    <property type="nucleotide sequence ID" value="NZ_CP048286.1"/>
</dbReference>
<dbReference type="InterPro" id="IPR008979">
    <property type="entry name" value="Galactose-bd-like_sf"/>
</dbReference>
<reference evidence="1 2" key="1">
    <citation type="submission" date="2020-02" db="EMBL/GenBank/DDBJ databases">
        <title>Paenibacillus sp. nov., isolated from rhizosphere soil of tomato.</title>
        <authorList>
            <person name="Weon H.-Y."/>
            <person name="Lee S.A."/>
        </authorList>
    </citation>
    <scope>NUCLEOTIDE SEQUENCE [LARGE SCALE GENOMIC DNA]</scope>
    <source>
        <strain evidence="1 2">14171R-81</strain>
    </source>
</reference>
<gene>
    <name evidence="1" type="ORF">GZH47_11150</name>
</gene>
<dbReference type="Proteomes" id="UP000479114">
    <property type="component" value="Chromosome"/>
</dbReference>
<dbReference type="Gene3D" id="2.60.120.260">
    <property type="entry name" value="Galactose-binding domain-like"/>
    <property type="match status" value="1"/>
</dbReference>
<protein>
    <recommendedName>
        <fullName evidence="3">Glycosyl hydrolases family 2 sugar binding domain-containing protein</fullName>
    </recommendedName>
</protein>
<proteinExistence type="predicted"/>
<dbReference type="PANTHER" id="PTHR36848">
    <property type="entry name" value="DNA-BINDING PROTEIN (PUTATIVE SECRETED PROTEIN)-RELATED"/>
    <property type="match status" value="1"/>
</dbReference>